<keyword evidence="2" id="KW-0732">Signal</keyword>
<keyword evidence="5" id="KW-1185">Reference proteome</keyword>
<organism evidence="4 5">
    <name type="scientific">Tsuneonella flava</name>
    <dbReference type="NCBI Taxonomy" id="2055955"/>
    <lineage>
        <taxon>Bacteria</taxon>
        <taxon>Pseudomonadati</taxon>
        <taxon>Pseudomonadota</taxon>
        <taxon>Alphaproteobacteria</taxon>
        <taxon>Sphingomonadales</taxon>
        <taxon>Erythrobacteraceae</taxon>
        <taxon>Tsuneonella</taxon>
    </lineage>
</organism>
<evidence type="ECO:0000256" key="2">
    <source>
        <dbReference type="SAM" id="SignalP"/>
    </source>
</evidence>
<dbReference type="InterPro" id="IPR001434">
    <property type="entry name" value="OmcB-like_DUF11"/>
</dbReference>
<gene>
    <name evidence="4" type="ORF">IDJ81_12920</name>
</gene>
<dbReference type="Proteomes" id="UP000663637">
    <property type="component" value="Chromosome"/>
</dbReference>
<evidence type="ECO:0000256" key="1">
    <source>
        <dbReference type="SAM" id="MobiDB-lite"/>
    </source>
</evidence>
<evidence type="ECO:0000313" key="4">
    <source>
        <dbReference type="EMBL" id="QSB44217.1"/>
    </source>
</evidence>
<feature type="region of interest" description="Disordered" evidence="1">
    <location>
        <begin position="600"/>
        <end position="632"/>
    </location>
</feature>
<protein>
    <submittedName>
        <fullName evidence="4">DUF11 domain-containing protein</fullName>
    </submittedName>
</protein>
<proteinExistence type="predicted"/>
<dbReference type="InterPro" id="IPR047589">
    <property type="entry name" value="DUF11_rpt"/>
</dbReference>
<accession>A0ABX7K9L9</accession>
<dbReference type="Gene3D" id="2.60.40.1120">
    <property type="entry name" value="Carboxypeptidase-like, regulatory domain"/>
    <property type="match status" value="1"/>
</dbReference>
<feature type="chain" id="PRO_5045580516" evidence="2">
    <location>
        <begin position="30"/>
        <end position="1698"/>
    </location>
</feature>
<evidence type="ECO:0000259" key="3">
    <source>
        <dbReference type="Pfam" id="PF01345"/>
    </source>
</evidence>
<evidence type="ECO:0000313" key="5">
    <source>
        <dbReference type="Proteomes" id="UP000663637"/>
    </source>
</evidence>
<feature type="signal peptide" evidence="2">
    <location>
        <begin position="1"/>
        <end position="29"/>
    </location>
</feature>
<dbReference type="InterPro" id="IPR008966">
    <property type="entry name" value="Adhesion_dom_sf"/>
</dbReference>
<feature type="compositionally biased region" description="Low complexity" evidence="1">
    <location>
        <begin position="610"/>
        <end position="632"/>
    </location>
</feature>
<dbReference type="InterPro" id="IPR008969">
    <property type="entry name" value="CarboxyPept-like_regulatory"/>
</dbReference>
<dbReference type="SUPFAM" id="SSF49401">
    <property type="entry name" value="Bacterial adhesins"/>
    <property type="match status" value="1"/>
</dbReference>
<dbReference type="SUPFAM" id="SSF49464">
    <property type="entry name" value="Carboxypeptidase regulatory domain-like"/>
    <property type="match status" value="1"/>
</dbReference>
<dbReference type="RefSeq" id="WP_205441572.1">
    <property type="nucleotide sequence ID" value="NZ_CP061510.1"/>
</dbReference>
<dbReference type="NCBIfam" id="TIGR01451">
    <property type="entry name" value="B_ant_repeat"/>
    <property type="match status" value="1"/>
</dbReference>
<dbReference type="Gene3D" id="2.60.40.740">
    <property type="match status" value="1"/>
</dbReference>
<reference evidence="4 5" key="1">
    <citation type="submission" date="2020-09" db="EMBL/GenBank/DDBJ databases">
        <title>Complete genome sequence of altererythrobacter flavus SS-21NJ, isolated from Dongying oil sludge in Shandong province.</title>
        <authorList>
            <person name="Sun S."/>
            <person name="Zhang Z."/>
        </authorList>
    </citation>
    <scope>NUCLEOTIDE SEQUENCE [LARGE SCALE GENOMIC DNA]</scope>
    <source>
        <strain evidence="4 5">SS-21NJ</strain>
    </source>
</reference>
<dbReference type="Pfam" id="PF01345">
    <property type="entry name" value="DUF11"/>
    <property type="match status" value="1"/>
</dbReference>
<sequence>MHISRTLSKAAAALITAVLLSVCLSSALAQTVHNTAYAHWPEGKVTRTTTSNTVTTEIIPSKLKLSTYRPTKTGGDPLVVQPSLCKSEPLVLFESNGQGATTISAQVTSELRIGEVLVINVSAPAANLNHNAVDSLIATLTTPGDDEEVLEIFETGNDTGTFTGAIRTRSISSSLASGDCKLSVTSGEKISVAIGAKISNEPLATTLVGVLSDPFGFVVDSETGKPVSGARVTLIDQTTGLPATVLAEDGVTSWPSSVVSGKAITDGAGNVYQSEPGEYRFPLAPVGTYRLKVEPPAPYTAPTKARPEDLQRLSRPTGAPLVIVDGSLGKPFQLASTAPVQVDIPVDWPSVAAAITKTASRSIAQPGDALIYTVNIRNQDSSRAKSDVTLTDRPSEFLRLRPNSIRIDGETPDPTAVTIVPDGSQLTVSIPTIGAGEVVKVTYAMTVRNDAPAGQVVNHAIATDNRGGRAETDTAVKVERDNIASRMTIVGRITAGDCSVLRDRRGIPGVRVMMEDGSFAITDRDGRYHFEGVVPGTHVVQVQGQTLPNSGRFVDCDRSTQSAGSATSRFVTGQGGSLVVADFTADVPGWSQPGIESEAEAIAPSSPNDSAGAAESTFATTSAAQTDQQAAGADTDWLAIGDGPTEFLFPEVDHNPRAPSIRVVIRHRADETVELMANGKPVDKYALDGTKVSATGTYAVTIWRGIPLGQETTHLTAVVRGGDGSVSTELSRDVAFVSAPWDAELVTERSHLVADGKSRPMIAVRLTDRQGRPVRSGVSGSVTINAPYQSAAMLDQMQLRQLTGQGTASPNWVIKGDDGIALIKLAPTMVSGPLHLSFSFTDRDISRQRALDGWIVPGDLDWTVIGLAEGSLGAKSIADNMERTGHFDSDLGDDARVALYAKGRVLGRFLVTLAYDSAKQKDDQRLLGTIDPNAYYTVYADGSDRQFDASSREKLYLRIETATFYALYGDFMTGFDQTVLGRYQRTATGAKAEGRFGALHAQGFAAEIATHYTHDEIQGNGLTGPYRLSNRNIVVNSERVAIEVRDRLRSEIVIKRQELTRYIDYDIDVLAGTISFKEPVLSRDFDLNPQFIVIDYEVDDTSGNSAMNAGVRADYTIGGDILRIGVTGLTDKGDGDRTDLGAIDLRARFNGTTEIRAEYGASRTANTNASAWLIEAEHRTGDLDVLAYARSLDSDYGTGQQTGAELGRRKFGIDARYAITERFSLTGSAWHDDSLADDSSRQAAQITAGYRTDNSEMRLGLAHMADTLADGTQAKSTLLEGALSHHLLDNKLEVSASTSIAIDKDESIDLPARHRLLARYSLTQWLRLVGSYEIADGDTIKARTFNGGVEVSPWQGSRILGTLGQQDISEQGKRTSAAFGMAQNVPVTRTLSVNATIDGNRTLAGGDLSQLVNDGYPASSGGRLDSTDAQFEDFTAITLGTSWRDGPWAATTRGEYRDAEFSTRKGLTAGLLRQLSEGVVVGSGLTWTSAEGVGGTSTQVIDAAVSLAYRPAESEVAMLGKLEYRSDIVENAIEGDAGMAGTTALTINGNARSQRLLASFSTNWTPYQNDNGHLVRRTEVGLFIGTRYNFDRFDSVDVGSTTFLGGLDARFGVGDYLSIGGSATIRSSLDDASTTFSFGPQIGLVPTKDALISIGYNITGFHDHDYSAARNTDQGFYASIRMKFDPDSFSFLGLGRDQ</sequence>
<name>A0ABX7K9L9_9SPHN</name>
<feature type="domain" description="DUF11" evidence="3">
    <location>
        <begin position="354"/>
        <end position="465"/>
    </location>
</feature>
<dbReference type="EMBL" id="CP061510">
    <property type="protein sequence ID" value="QSB44217.1"/>
    <property type="molecule type" value="Genomic_DNA"/>
</dbReference>